<dbReference type="SUPFAM" id="SSF52266">
    <property type="entry name" value="SGNH hydrolase"/>
    <property type="match status" value="1"/>
</dbReference>
<evidence type="ECO:0000256" key="1">
    <source>
        <dbReference type="ARBA" id="ARBA00004613"/>
    </source>
</evidence>
<keyword evidence="7" id="KW-0443">Lipid metabolism</keyword>
<keyword evidence="6" id="KW-0442">Lipid degradation</keyword>
<dbReference type="STRING" id="4232.A0A251UQE3"/>
<proteinExistence type="inferred from homology"/>
<reference evidence="10" key="2">
    <citation type="submission" date="2017-02" db="EMBL/GenBank/DDBJ databases">
        <title>Sunflower complete genome.</title>
        <authorList>
            <person name="Langlade N."/>
            <person name="Munos S."/>
        </authorList>
    </citation>
    <scope>NUCLEOTIDE SEQUENCE [LARGE SCALE GENOMIC DNA]</scope>
    <source>
        <tissue evidence="10">Leaves</tissue>
    </source>
</reference>
<evidence type="ECO:0000256" key="5">
    <source>
        <dbReference type="ARBA" id="ARBA00022801"/>
    </source>
</evidence>
<dbReference type="EMBL" id="MNCJ02000320">
    <property type="protein sequence ID" value="KAF5806154.1"/>
    <property type="molecule type" value="Genomic_DNA"/>
</dbReference>
<accession>A0A251UQE3</accession>
<dbReference type="EMBL" id="CM007894">
    <property type="protein sequence ID" value="OTG25289.1"/>
    <property type="molecule type" value="Genomic_DNA"/>
</dbReference>
<evidence type="ECO:0000313" key="11">
    <source>
        <dbReference type="Proteomes" id="UP000215914"/>
    </source>
</evidence>
<dbReference type="InterPro" id="IPR001087">
    <property type="entry name" value="GDSL"/>
</dbReference>
<evidence type="ECO:0000256" key="8">
    <source>
        <dbReference type="SAM" id="SignalP"/>
    </source>
</evidence>
<dbReference type="Gramene" id="mRNA:HanXRQr2_Chr05g0218011">
    <property type="protein sequence ID" value="mRNA:HanXRQr2_Chr05g0218011"/>
    <property type="gene ID" value="HanXRQr2_Chr05g0218011"/>
</dbReference>
<dbReference type="GO" id="GO:0016042">
    <property type="term" value="P:lipid catabolic process"/>
    <property type="evidence" value="ECO:0007669"/>
    <property type="project" value="UniProtKB-KW"/>
</dbReference>
<keyword evidence="3" id="KW-0964">Secreted</keyword>
<dbReference type="GO" id="GO:0005576">
    <property type="term" value="C:extracellular region"/>
    <property type="evidence" value="ECO:0007669"/>
    <property type="project" value="UniProtKB-SubCell"/>
</dbReference>
<dbReference type="OMA" id="ADDACCH"/>
<dbReference type="AlphaFoldDB" id="A0A251UQE3"/>
<evidence type="ECO:0000313" key="9">
    <source>
        <dbReference type="EMBL" id="KAF5806154.1"/>
    </source>
</evidence>
<comment type="similarity">
    <text evidence="2">Belongs to the 'GDSL' lipolytic enzyme family.</text>
</comment>
<dbReference type="CDD" id="cd01837">
    <property type="entry name" value="SGNH_plant_lipase_like"/>
    <property type="match status" value="1"/>
</dbReference>
<gene>
    <name evidence="10" type="ORF">HannXRQ_Chr05g0146031</name>
    <name evidence="9" type="ORF">HanXRQr2_Chr05g0218011</name>
</gene>
<reference evidence="9" key="3">
    <citation type="submission" date="2020-06" db="EMBL/GenBank/DDBJ databases">
        <title>Helianthus annuus Genome sequencing and assembly Release 2.</title>
        <authorList>
            <person name="Gouzy J."/>
            <person name="Langlade N."/>
            <person name="Munos S."/>
        </authorList>
    </citation>
    <scope>NUCLEOTIDE SEQUENCE</scope>
    <source>
        <tissue evidence="9">Leaves</tissue>
    </source>
</reference>
<evidence type="ECO:0000256" key="3">
    <source>
        <dbReference type="ARBA" id="ARBA00022525"/>
    </source>
</evidence>
<dbReference type="PANTHER" id="PTHR45650:SF56">
    <property type="entry name" value="SGNH HYDROLASE-TYPE ESTERASE DOMAIN-CONTAINING PROTEIN-RELATED"/>
    <property type="match status" value="1"/>
</dbReference>
<dbReference type="Pfam" id="PF00657">
    <property type="entry name" value="Lipase_GDSL"/>
    <property type="match status" value="1"/>
</dbReference>
<evidence type="ECO:0000256" key="4">
    <source>
        <dbReference type="ARBA" id="ARBA00022729"/>
    </source>
</evidence>
<dbReference type="InterPro" id="IPR035669">
    <property type="entry name" value="SGNH_plant_lipase-like"/>
</dbReference>
<keyword evidence="4 8" id="KW-0732">Signal</keyword>
<evidence type="ECO:0000256" key="7">
    <source>
        <dbReference type="ARBA" id="ARBA00023098"/>
    </source>
</evidence>
<dbReference type="InterPro" id="IPR036514">
    <property type="entry name" value="SGNH_hydro_sf"/>
</dbReference>
<keyword evidence="11" id="KW-1185">Reference proteome</keyword>
<name>A0A251UQE3_HELAN</name>
<keyword evidence="5 10" id="KW-0378">Hydrolase</keyword>
<comment type="subcellular location">
    <subcellularLocation>
        <location evidence="1">Secreted</location>
    </subcellularLocation>
</comment>
<reference evidence="9 11" key="1">
    <citation type="journal article" date="2017" name="Nature">
        <title>The sunflower genome provides insights into oil metabolism, flowering and Asterid evolution.</title>
        <authorList>
            <person name="Badouin H."/>
            <person name="Gouzy J."/>
            <person name="Grassa C.J."/>
            <person name="Murat F."/>
            <person name="Staton S.E."/>
            <person name="Cottret L."/>
            <person name="Lelandais-Briere C."/>
            <person name="Owens G.L."/>
            <person name="Carrere S."/>
            <person name="Mayjonade B."/>
            <person name="Legrand L."/>
            <person name="Gill N."/>
            <person name="Kane N.C."/>
            <person name="Bowers J.E."/>
            <person name="Hubner S."/>
            <person name="Bellec A."/>
            <person name="Berard A."/>
            <person name="Berges H."/>
            <person name="Blanchet N."/>
            <person name="Boniface M.C."/>
            <person name="Brunel D."/>
            <person name="Catrice O."/>
            <person name="Chaidir N."/>
            <person name="Claudel C."/>
            <person name="Donnadieu C."/>
            <person name="Faraut T."/>
            <person name="Fievet G."/>
            <person name="Helmstetter N."/>
            <person name="King M."/>
            <person name="Knapp S.J."/>
            <person name="Lai Z."/>
            <person name="Le Paslier M.C."/>
            <person name="Lippi Y."/>
            <person name="Lorenzon L."/>
            <person name="Mandel J.R."/>
            <person name="Marage G."/>
            <person name="Marchand G."/>
            <person name="Marquand E."/>
            <person name="Bret-Mestries E."/>
            <person name="Morien E."/>
            <person name="Nambeesan S."/>
            <person name="Nguyen T."/>
            <person name="Pegot-Espagnet P."/>
            <person name="Pouilly N."/>
            <person name="Raftis F."/>
            <person name="Sallet E."/>
            <person name="Schiex T."/>
            <person name="Thomas J."/>
            <person name="Vandecasteele C."/>
            <person name="Vares D."/>
            <person name="Vear F."/>
            <person name="Vautrin S."/>
            <person name="Crespi M."/>
            <person name="Mangin B."/>
            <person name="Burke J.M."/>
            <person name="Salse J."/>
            <person name="Munos S."/>
            <person name="Vincourt P."/>
            <person name="Rieseberg L.H."/>
            <person name="Langlade N.B."/>
        </authorList>
    </citation>
    <scope>NUCLEOTIDE SEQUENCE [LARGE SCALE GENOMIC DNA]</scope>
    <source>
        <strain evidence="11">cv. SF193</strain>
        <tissue evidence="9">Leaves</tissue>
    </source>
</reference>
<evidence type="ECO:0000256" key="6">
    <source>
        <dbReference type="ARBA" id="ARBA00022963"/>
    </source>
</evidence>
<feature type="chain" id="PRO_5012738786" evidence="8">
    <location>
        <begin position="26"/>
        <end position="363"/>
    </location>
</feature>
<protein>
    <submittedName>
        <fullName evidence="10">Putative SGNH hydrolase-type esterase domain-containing protein</fullName>
    </submittedName>
    <submittedName>
        <fullName evidence="9">Triacylglycerol lipase</fullName>
        <ecNumber evidence="9">3.1.1.3</ecNumber>
    </submittedName>
</protein>
<dbReference type="InParanoid" id="A0A251UQE3"/>
<dbReference type="GO" id="GO:0004806">
    <property type="term" value="F:triacylglycerol lipase activity"/>
    <property type="evidence" value="ECO:0007669"/>
    <property type="project" value="UniProtKB-EC"/>
</dbReference>
<evidence type="ECO:0000256" key="2">
    <source>
        <dbReference type="ARBA" id="ARBA00008668"/>
    </source>
</evidence>
<feature type="signal peptide" evidence="8">
    <location>
        <begin position="1"/>
        <end position="25"/>
    </location>
</feature>
<dbReference type="EC" id="3.1.1.3" evidence="9"/>
<dbReference type="Proteomes" id="UP000215914">
    <property type="component" value="Chromosome 5"/>
</dbReference>
<dbReference type="InterPro" id="IPR051238">
    <property type="entry name" value="GDSL_esterase/lipase"/>
</dbReference>
<dbReference type="PANTHER" id="PTHR45650">
    <property type="entry name" value="GDSL-LIKE LIPASE/ACYLHYDROLASE-RELATED"/>
    <property type="match status" value="1"/>
</dbReference>
<dbReference type="Gene3D" id="3.40.50.1110">
    <property type="entry name" value="SGNH hydrolase"/>
    <property type="match status" value="1"/>
</dbReference>
<organism evidence="10 11">
    <name type="scientific">Helianthus annuus</name>
    <name type="common">Common sunflower</name>
    <dbReference type="NCBI Taxonomy" id="4232"/>
    <lineage>
        <taxon>Eukaryota</taxon>
        <taxon>Viridiplantae</taxon>
        <taxon>Streptophyta</taxon>
        <taxon>Embryophyta</taxon>
        <taxon>Tracheophyta</taxon>
        <taxon>Spermatophyta</taxon>
        <taxon>Magnoliopsida</taxon>
        <taxon>eudicotyledons</taxon>
        <taxon>Gunneridae</taxon>
        <taxon>Pentapetalae</taxon>
        <taxon>asterids</taxon>
        <taxon>campanulids</taxon>
        <taxon>Asterales</taxon>
        <taxon>Asteraceae</taxon>
        <taxon>Asteroideae</taxon>
        <taxon>Heliantheae alliance</taxon>
        <taxon>Heliantheae</taxon>
        <taxon>Helianthus</taxon>
    </lineage>
</organism>
<sequence>MLFRSMLRCWFITTTTFIILVNVEACVPKNFSAIFIFGDSLVDVGNNNYITTLSKANYKPVGIDFGKPTGRFTNGRTVGDILGQSLGFKSFPPPYLAPSTRGSVILQGVNYASGSSGILDATGANYIGRIAMDAQLKNFAKTRHDIISSIGVPASVKLFANALFTVTTGSNDFINNYFQPGLSKLLRPETFIGTMISAFRKQLTSLYYMGARKIVVTNIPPIGCCPYERDHNPFSGRACVASPNILAQQYNHQLKQTLIELTTALKGSTFIYADVYGMVDDIVRNYKSYGFEIADRACCHVLGLHGGMVPCLQHTKICQDRSKYVFWDWFHVTETTNLIIAKRILDGEINDISPINVRALSQI</sequence>
<dbReference type="OrthoDB" id="1600564at2759"/>
<evidence type="ECO:0000313" key="10">
    <source>
        <dbReference type="EMBL" id="OTG25289.1"/>
    </source>
</evidence>